<sequence>METANAVLTCGRAAVTRDSSGQVWMMCRQDPNDYDGCYGGCPLVHQPSALKAADGRRRRNRKPDRKNLSNRPSDARLL</sequence>
<accession>E9HWB5</accession>
<organism evidence="2 3">
    <name type="scientific">Daphnia pulex</name>
    <name type="common">Water flea</name>
    <dbReference type="NCBI Taxonomy" id="6669"/>
    <lineage>
        <taxon>Eukaryota</taxon>
        <taxon>Metazoa</taxon>
        <taxon>Ecdysozoa</taxon>
        <taxon>Arthropoda</taxon>
        <taxon>Crustacea</taxon>
        <taxon>Branchiopoda</taxon>
        <taxon>Diplostraca</taxon>
        <taxon>Cladocera</taxon>
        <taxon>Anomopoda</taxon>
        <taxon>Daphniidae</taxon>
        <taxon>Daphnia</taxon>
    </lineage>
</organism>
<name>E9HWB5_DAPPU</name>
<dbReference type="HOGENOM" id="CLU_2624523_0_0_1"/>
<evidence type="ECO:0000313" key="2">
    <source>
        <dbReference type="EMBL" id="EFX63963.1"/>
    </source>
</evidence>
<evidence type="ECO:0000256" key="1">
    <source>
        <dbReference type="SAM" id="MobiDB-lite"/>
    </source>
</evidence>
<evidence type="ECO:0000313" key="3">
    <source>
        <dbReference type="Proteomes" id="UP000000305"/>
    </source>
</evidence>
<dbReference type="KEGG" id="dpx:DAPPUDRAFT_267333"/>
<feature type="region of interest" description="Disordered" evidence="1">
    <location>
        <begin position="49"/>
        <end position="78"/>
    </location>
</feature>
<dbReference type="Proteomes" id="UP000000305">
    <property type="component" value="Unassembled WGS sequence"/>
</dbReference>
<dbReference type="EMBL" id="GL732911">
    <property type="protein sequence ID" value="EFX63963.1"/>
    <property type="molecule type" value="Genomic_DNA"/>
</dbReference>
<dbReference type="InParanoid" id="E9HWB5"/>
<reference evidence="2 3" key="1">
    <citation type="journal article" date="2011" name="Science">
        <title>The ecoresponsive genome of Daphnia pulex.</title>
        <authorList>
            <person name="Colbourne J.K."/>
            <person name="Pfrender M.E."/>
            <person name="Gilbert D."/>
            <person name="Thomas W.K."/>
            <person name="Tucker A."/>
            <person name="Oakley T.H."/>
            <person name="Tokishita S."/>
            <person name="Aerts A."/>
            <person name="Arnold G.J."/>
            <person name="Basu M.K."/>
            <person name="Bauer D.J."/>
            <person name="Caceres C.E."/>
            <person name="Carmel L."/>
            <person name="Casola C."/>
            <person name="Choi J.H."/>
            <person name="Detter J.C."/>
            <person name="Dong Q."/>
            <person name="Dusheyko S."/>
            <person name="Eads B.D."/>
            <person name="Frohlich T."/>
            <person name="Geiler-Samerotte K.A."/>
            <person name="Gerlach D."/>
            <person name="Hatcher P."/>
            <person name="Jogdeo S."/>
            <person name="Krijgsveld J."/>
            <person name="Kriventseva E.V."/>
            <person name="Kultz D."/>
            <person name="Laforsch C."/>
            <person name="Lindquist E."/>
            <person name="Lopez J."/>
            <person name="Manak J.R."/>
            <person name="Muller J."/>
            <person name="Pangilinan J."/>
            <person name="Patwardhan R.P."/>
            <person name="Pitluck S."/>
            <person name="Pritham E.J."/>
            <person name="Rechtsteiner A."/>
            <person name="Rho M."/>
            <person name="Rogozin I.B."/>
            <person name="Sakarya O."/>
            <person name="Salamov A."/>
            <person name="Schaack S."/>
            <person name="Shapiro H."/>
            <person name="Shiga Y."/>
            <person name="Skalitzky C."/>
            <person name="Smith Z."/>
            <person name="Souvorov A."/>
            <person name="Sung W."/>
            <person name="Tang Z."/>
            <person name="Tsuchiya D."/>
            <person name="Tu H."/>
            <person name="Vos H."/>
            <person name="Wang M."/>
            <person name="Wolf Y.I."/>
            <person name="Yamagata H."/>
            <person name="Yamada T."/>
            <person name="Ye Y."/>
            <person name="Shaw J.R."/>
            <person name="Andrews J."/>
            <person name="Crease T.J."/>
            <person name="Tang H."/>
            <person name="Lucas S.M."/>
            <person name="Robertson H.M."/>
            <person name="Bork P."/>
            <person name="Koonin E.V."/>
            <person name="Zdobnov E.M."/>
            <person name="Grigoriev I.V."/>
            <person name="Lynch M."/>
            <person name="Boore J.L."/>
        </authorList>
    </citation>
    <scope>NUCLEOTIDE SEQUENCE [LARGE SCALE GENOMIC DNA]</scope>
</reference>
<proteinExistence type="predicted"/>
<gene>
    <name evidence="2" type="ORF">DAPPUDRAFT_267333</name>
</gene>
<dbReference type="AlphaFoldDB" id="E9HWB5"/>
<keyword evidence="3" id="KW-1185">Reference proteome</keyword>
<protein>
    <submittedName>
        <fullName evidence="2">Uncharacterized protein</fullName>
    </submittedName>
</protein>